<reference evidence="3" key="1">
    <citation type="submission" date="2021-11" db="EMBL/GenBank/DDBJ databases">
        <authorList>
            <person name="Islam A."/>
            <person name="Islam S."/>
            <person name="Flora M.S."/>
            <person name="Rahman M."/>
            <person name="Ziaur R.M."/>
            <person name="Epstein J.H."/>
            <person name="Hassan M."/>
            <person name="Klassen M."/>
            <person name="Woodard K."/>
            <person name="Webb A."/>
            <person name="Webby R.J."/>
            <person name="El Zowalaty M.E."/>
        </authorList>
    </citation>
    <scope>NUCLEOTIDE SEQUENCE</scope>
    <source>
        <strain evidence="3">Pbs3</strain>
    </source>
</reference>
<organism evidence="3 4">
    <name type="scientific">Peronospora belbahrii</name>
    <dbReference type="NCBI Taxonomy" id="622444"/>
    <lineage>
        <taxon>Eukaryota</taxon>
        <taxon>Sar</taxon>
        <taxon>Stramenopiles</taxon>
        <taxon>Oomycota</taxon>
        <taxon>Peronosporomycetes</taxon>
        <taxon>Peronosporales</taxon>
        <taxon>Peronosporaceae</taxon>
        <taxon>Peronospora</taxon>
    </lineage>
</organism>
<feature type="compositionally biased region" description="Basic and acidic residues" evidence="1">
    <location>
        <begin position="251"/>
        <end position="267"/>
    </location>
</feature>
<dbReference type="AlphaFoldDB" id="A0AAU9KWD8"/>
<evidence type="ECO:0000313" key="4">
    <source>
        <dbReference type="Proteomes" id="UP001160483"/>
    </source>
</evidence>
<dbReference type="Gene3D" id="1.20.140.150">
    <property type="match status" value="1"/>
</dbReference>
<dbReference type="EMBL" id="CAKKTJ010000164">
    <property type="protein sequence ID" value="CAH0476850.1"/>
    <property type="molecule type" value="Genomic_DNA"/>
</dbReference>
<feature type="transmembrane region" description="Helical" evidence="2">
    <location>
        <begin position="217"/>
        <end position="237"/>
    </location>
</feature>
<evidence type="ECO:0008006" key="5">
    <source>
        <dbReference type="Google" id="ProtNLM"/>
    </source>
</evidence>
<proteinExistence type="predicted"/>
<gene>
    <name evidence="3" type="ORF">PBS003_LOCUS3614</name>
</gene>
<evidence type="ECO:0000256" key="2">
    <source>
        <dbReference type="SAM" id="Phobius"/>
    </source>
</evidence>
<keyword evidence="2" id="KW-1133">Transmembrane helix</keyword>
<comment type="caution">
    <text evidence="3">The sequence shown here is derived from an EMBL/GenBank/DDBJ whole genome shotgun (WGS) entry which is preliminary data.</text>
</comment>
<protein>
    <recommendedName>
        <fullName evidence="5">Sur7 protein</fullName>
    </recommendedName>
</protein>
<name>A0AAU9KWD8_9STRA</name>
<keyword evidence="2" id="KW-0812">Transmembrane</keyword>
<feature type="transmembrane region" description="Helical" evidence="2">
    <location>
        <begin position="7"/>
        <end position="30"/>
    </location>
</feature>
<feature type="transmembrane region" description="Helical" evidence="2">
    <location>
        <begin position="178"/>
        <end position="202"/>
    </location>
</feature>
<evidence type="ECO:0000313" key="3">
    <source>
        <dbReference type="EMBL" id="CAH0476850.1"/>
    </source>
</evidence>
<feature type="region of interest" description="Disordered" evidence="1">
    <location>
        <begin position="251"/>
        <end position="274"/>
    </location>
</feature>
<accession>A0AAU9KWD8</accession>
<keyword evidence="2" id="KW-0472">Membrane</keyword>
<evidence type="ECO:0000256" key="1">
    <source>
        <dbReference type="SAM" id="MobiDB-lite"/>
    </source>
</evidence>
<dbReference type="Proteomes" id="UP001160483">
    <property type="component" value="Unassembled WGS sequence"/>
</dbReference>
<feature type="transmembrane region" description="Helical" evidence="2">
    <location>
        <begin position="153"/>
        <end position="171"/>
    </location>
</feature>
<sequence>MVLNKFALGAIAMIVLATIYNIAAIILPMWTSNTTVNSAYSGTISSASFKAGLLGFCFDTEMTDGTSFDDCLYYKFGSLDDDFSKLNSEIWSKYASDGVCKGYDNAGDVGDAEQFAYSAMLATAAGMDAAQFDKFLDKSCGILGMGTMTTGGVSLSNGLMAIIAMVVVITCRKGNKKWAGAAIFLAGVAALAAMVTIILWIFQSKPLGEEDNTTYKASFYLMIIATLHYLVAIILFWKCLKQQQERMRAQAEDHTGYRGVETPKFDESAPVNPV</sequence>